<dbReference type="EMBL" id="LR743605">
    <property type="protein sequence ID" value="CAA2634393.1"/>
    <property type="molecule type" value="Genomic_DNA"/>
</dbReference>
<reference evidence="2" key="1">
    <citation type="submission" date="2020-02" db="EMBL/GenBank/DDBJ databases">
        <authorList>
            <person name="Scholz U."/>
            <person name="Mascher M."/>
            <person name="Fiebig A."/>
        </authorList>
    </citation>
    <scope>NUCLEOTIDE SEQUENCE</scope>
</reference>
<protein>
    <submittedName>
        <fullName evidence="2">Uncharacterized protein</fullName>
    </submittedName>
</protein>
<name>A0A7I8LLX5_SPIIN</name>
<proteinExistence type="predicted"/>
<dbReference type="EMBL" id="LR746281">
    <property type="protein sequence ID" value="CAA7410616.1"/>
    <property type="molecule type" value="Genomic_DNA"/>
</dbReference>
<organism evidence="2 3">
    <name type="scientific">Spirodela intermedia</name>
    <name type="common">Intermediate duckweed</name>
    <dbReference type="NCBI Taxonomy" id="51605"/>
    <lineage>
        <taxon>Eukaryota</taxon>
        <taxon>Viridiplantae</taxon>
        <taxon>Streptophyta</taxon>
        <taxon>Embryophyta</taxon>
        <taxon>Tracheophyta</taxon>
        <taxon>Spermatophyta</taxon>
        <taxon>Magnoliopsida</taxon>
        <taxon>Liliopsida</taxon>
        <taxon>Araceae</taxon>
        <taxon>Lemnoideae</taxon>
        <taxon>Spirodela</taxon>
    </lineage>
</organism>
<accession>A0A7I8LLX5</accession>
<evidence type="ECO:0000313" key="1">
    <source>
        <dbReference type="EMBL" id="CAA2634393.1"/>
    </source>
</evidence>
<evidence type="ECO:0000313" key="3">
    <source>
        <dbReference type="Proteomes" id="UP000663760"/>
    </source>
</evidence>
<dbReference type="Proteomes" id="UP000663760">
    <property type="component" value="Chromosome 18"/>
</dbReference>
<evidence type="ECO:0000313" key="2">
    <source>
        <dbReference type="EMBL" id="CAA7410616.1"/>
    </source>
</evidence>
<keyword evidence="3" id="KW-1185">Reference proteome</keyword>
<sequence length="36" mass="4065">MTTFNSIPHDYAPLFYVDKVLAKSSIVIGLKCSKNY</sequence>
<dbReference type="AlphaFoldDB" id="A0A7I8LLX5"/>
<gene>
    <name evidence="1" type="ORF">SI7747_18019804</name>
    <name evidence="2" type="ORF">SI8410_18021294</name>
</gene>